<proteinExistence type="predicted"/>
<dbReference type="KEGG" id="sphl:LPB140_11095"/>
<dbReference type="Proteomes" id="UP000242561">
    <property type="component" value="Chromosome"/>
</dbReference>
<gene>
    <name evidence="1" type="ORF">LPB140_11095</name>
</gene>
<dbReference type="Pfam" id="PF11367">
    <property type="entry name" value="Tail_completion_gp17"/>
    <property type="match status" value="1"/>
</dbReference>
<evidence type="ECO:0000313" key="1">
    <source>
        <dbReference type="EMBL" id="APG63241.1"/>
    </source>
</evidence>
<dbReference type="STRING" id="1913578.LPB140_11095"/>
<sequence>MSYEYKLCGAICQLLRENAKIMAHVNAVYLARPDKATPPYINIQNSMALPWSGTEFQGQEIRMALRYIAPRSEEVGGEEIHQLLPKMIENMPRAQDGYDIINMQILRQETSRTADGKWTFDLGVMARISIHNQ</sequence>
<dbReference type="OrthoDB" id="7450850at2"/>
<evidence type="ECO:0000313" key="2">
    <source>
        <dbReference type="Proteomes" id="UP000242561"/>
    </source>
</evidence>
<dbReference type="InterPro" id="IPR053745">
    <property type="entry name" value="Viral_Tail_Comp_sf"/>
</dbReference>
<evidence type="ECO:0008006" key="3">
    <source>
        <dbReference type="Google" id="ProtNLM"/>
    </source>
</evidence>
<keyword evidence="2" id="KW-1185">Reference proteome</keyword>
<name>A0A1L3JDM0_9SPHN</name>
<dbReference type="EMBL" id="CP018154">
    <property type="protein sequence ID" value="APG63241.1"/>
    <property type="molecule type" value="Genomic_DNA"/>
</dbReference>
<dbReference type="RefSeq" id="WP_072559893.1">
    <property type="nucleotide sequence ID" value="NZ_CP018154.1"/>
</dbReference>
<organism evidence="1 2">
    <name type="scientific">Sphingorhabdus lutea</name>
    <dbReference type="NCBI Taxonomy" id="1913578"/>
    <lineage>
        <taxon>Bacteria</taxon>
        <taxon>Pseudomonadati</taxon>
        <taxon>Pseudomonadota</taxon>
        <taxon>Alphaproteobacteria</taxon>
        <taxon>Sphingomonadales</taxon>
        <taxon>Sphingomonadaceae</taxon>
        <taxon>Sphingorhabdus</taxon>
    </lineage>
</organism>
<protein>
    <recommendedName>
        <fullName evidence="3">DUF3168 domain-containing protein</fullName>
    </recommendedName>
</protein>
<dbReference type="AlphaFoldDB" id="A0A1L3JDM0"/>
<dbReference type="InterPro" id="IPR021508">
    <property type="entry name" value="Gp17-like"/>
</dbReference>
<dbReference type="Gene3D" id="3.30.2000.30">
    <property type="match status" value="1"/>
</dbReference>
<reference evidence="1 2" key="1">
    <citation type="submission" date="2016-11" db="EMBL/GenBank/DDBJ databases">
        <title>Sphingorhabdus sp. LPB0140, isolated from marine environment.</title>
        <authorList>
            <person name="Kim E."/>
            <person name="Yi H."/>
        </authorList>
    </citation>
    <scope>NUCLEOTIDE SEQUENCE [LARGE SCALE GENOMIC DNA]</scope>
    <source>
        <strain evidence="1 2">LPB0140</strain>
    </source>
</reference>
<accession>A0A1L3JDM0</accession>